<comment type="caution">
    <text evidence="3">The sequence shown here is derived from an EMBL/GenBank/DDBJ whole genome shotgun (WGS) entry which is preliminary data.</text>
</comment>
<dbReference type="Proteomes" id="UP000305282">
    <property type="component" value="Unassembled WGS sequence"/>
</dbReference>
<keyword evidence="4" id="KW-1185">Reference proteome</keyword>
<evidence type="ECO:0000256" key="1">
    <source>
        <dbReference type="SAM" id="MobiDB-lite"/>
    </source>
</evidence>
<dbReference type="PANTHER" id="PTHR24094">
    <property type="entry name" value="SECRETED PROTEIN"/>
    <property type="match status" value="1"/>
</dbReference>
<feature type="region of interest" description="Disordered" evidence="1">
    <location>
        <begin position="53"/>
        <end position="72"/>
    </location>
</feature>
<sequence>MGSQVRTSGAGAVGCRRGGQAGSVRRIRYVGLALLLALATALVACDDLGDQTGTADPSAAADGQPGAAGAGSRGAAGSALALLGKLPVRAENNSPKYQRDKFGTAWSDVDHNGCDTRNDVLRRDLHSTTVRRSDGCTVLTGELTDPYTTRIIRFDRSRNASAVQIDHVVALADAWRTGALDWTAAQRLQFANDPENLLAVDGPTNQRKSDQDASEWLPPSPGEQCPYVARQVGLKSRYHLWVVAAEAQTMRTVLQKCPTQSALGSTAAH</sequence>
<keyword evidence="3" id="KW-0255">Endonuclease</keyword>
<gene>
    <name evidence="3" type="ORF">E7Y31_11585</name>
</gene>
<organism evidence="3 4">
    <name type="scientific">Candidatus Frankia alpina</name>
    <dbReference type="NCBI Taxonomy" id="2699483"/>
    <lineage>
        <taxon>Bacteria</taxon>
        <taxon>Bacillati</taxon>
        <taxon>Actinomycetota</taxon>
        <taxon>Actinomycetes</taxon>
        <taxon>Frankiales</taxon>
        <taxon>Frankiaceae</taxon>
        <taxon>Frankia</taxon>
    </lineage>
</organism>
<dbReference type="Pfam" id="PF07510">
    <property type="entry name" value="GmrSD_C"/>
    <property type="match status" value="1"/>
</dbReference>
<dbReference type="GO" id="GO:0004519">
    <property type="term" value="F:endonuclease activity"/>
    <property type="evidence" value="ECO:0007669"/>
    <property type="project" value="UniProtKB-KW"/>
</dbReference>
<keyword evidence="3" id="KW-0378">Hydrolase</keyword>
<dbReference type="AlphaFoldDB" id="A0A4S5EQV8"/>
<reference evidence="3 4" key="1">
    <citation type="submission" date="2019-04" db="EMBL/GenBank/DDBJ databases">
        <title>Draft genome sequences for three unisolated Alnus-infective Frankia Sp+ strains, AgTrS, AiOr and AvVan, the first sequenced Frankia strains able to sporulate in-planta.</title>
        <authorList>
            <person name="Bethencourt L."/>
            <person name="Vautrin F."/>
            <person name="Taib N."/>
            <person name="Dubost A."/>
            <person name="Castro-Garcia L."/>
            <person name="Imbaud O."/>
            <person name="Abrouk D."/>
            <person name="Fournier P."/>
            <person name="Briolay J."/>
            <person name="Nguyen A."/>
            <person name="Normand P."/>
            <person name="Fernandez M.P."/>
            <person name="Brochier-Armanet C."/>
            <person name="Herrera-Belaroussi A."/>
        </authorList>
    </citation>
    <scope>NUCLEOTIDE SEQUENCE [LARGE SCALE GENOMIC DNA]</scope>
    <source>
        <strain evidence="3 4">AvVan</strain>
    </source>
</reference>
<protein>
    <submittedName>
        <fullName evidence="3">HNH endonuclease</fullName>
    </submittedName>
</protein>
<feature type="domain" description="GmrSD restriction endonucleases C-terminal" evidence="2">
    <location>
        <begin position="115"/>
        <end position="252"/>
    </location>
</feature>
<dbReference type="PANTHER" id="PTHR24094:SF15">
    <property type="entry name" value="AMP-DEPENDENT SYNTHETASE_LIGASE DOMAIN-CONTAINING PROTEIN-RELATED"/>
    <property type="match status" value="1"/>
</dbReference>
<proteinExistence type="predicted"/>
<feature type="region of interest" description="Disordered" evidence="1">
    <location>
        <begin position="196"/>
        <end position="222"/>
    </location>
</feature>
<evidence type="ECO:0000259" key="2">
    <source>
        <dbReference type="Pfam" id="PF07510"/>
    </source>
</evidence>
<feature type="compositionally biased region" description="Low complexity" evidence="1">
    <location>
        <begin position="55"/>
        <end position="65"/>
    </location>
</feature>
<dbReference type="InterPro" id="IPR011089">
    <property type="entry name" value="GmrSD_C"/>
</dbReference>
<dbReference type="OrthoDB" id="5196645at2"/>
<evidence type="ECO:0000313" key="4">
    <source>
        <dbReference type="Proteomes" id="UP000305282"/>
    </source>
</evidence>
<evidence type="ECO:0000313" key="3">
    <source>
        <dbReference type="EMBL" id="THJ74410.1"/>
    </source>
</evidence>
<keyword evidence="3" id="KW-0540">Nuclease</keyword>
<dbReference type="EMBL" id="SSXH01000248">
    <property type="protein sequence ID" value="THJ74410.1"/>
    <property type="molecule type" value="Genomic_DNA"/>
</dbReference>
<name>A0A4S5EQV8_9ACTN</name>
<accession>A0A4S5EQV8</accession>
<dbReference type="RefSeq" id="WP_136448167.1">
    <property type="nucleotide sequence ID" value="NZ_SSXH01000248.1"/>
</dbReference>